<dbReference type="STRING" id="1619048.UU49_C0019G0004"/>
<protein>
    <submittedName>
        <fullName evidence="2">Uncharacterized protein</fullName>
    </submittedName>
</protein>
<feature type="region of interest" description="Disordered" evidence="1">
    <location>
        <begin position="1"/>
        <end position="74"/>
    </location>
</feature>
<dbReference type="Proteomes" id="UP000034108">
    <property type="component" value="Unassembled WGS sequence"/>
</dbReference>
<reference evidence="2 3" key="1">
    <citation type="journal article" date="2015" name="Nature">
        <title>rRNA introns, odd ribosomes, and small enigmatic genomes across a large radiation of phyla.</title>
        <authorList>
            <person name="Brown C.T."/>
            <person name="Hug L.A."/>
            <person name="Thomas B.C."/>
            <person name="Sharon I."/>
            <person name="Castelle C.J."/>
            <person name="Singh A."/>
            <person name="Wilkins M.J."/>
            <person name="Williams K.H."/>
            <person name="Banfield J.F."/>
        </authorList>
    </citation>
    <scope>NUCLEOTIDE SEQUENCE [LARGE SCALE GENOMIC DNA]</scope>
</reference>
<proteinExistence type="predicted"/>
<dbReference type="EMBL" id="LCAV01000019">
    <property type="protein sequence ID" value="KKR98204.1"/>
    <property type="molecule type" value="Genomic_DNA"/>
</dbReference>
<evidence type="ECO:0000313" key="3">
    <source>
        <dbReference type="Proteomes" id="UP000034108"/>
    </source>
</evidence>
<name>A0A0G0VBD7_9BACT</name>
<dbReference type="AlphaFoldDB" id="A0A0G0VBD7"/>
<comment type="caution">
    <text evidence="2">The sequence shown here is derived from an EMBL/GenBank/DDBJ whole genome shotgun (WGS) entry which is preliminary data.</text>
</comment>
<accession>A0A0G0VBD7</accession>
<evidence type="ECO:0000256" key="1">
    <source>
        <dbReference type="SAM" id="MobiDB-lite"/>
    </source>
</evidence>
<feature type="compositionally biased region" description="Basic and acidic residues" evidence="1">
    <location>
        <begin position="1"/>
        <end position="24"/>
    </location>
</feature>
<gene>
    <name evidence="2" type="ORF">UU49_C0019G0004</name>
</gene>
<sequence>MPLTKKERQEETKPSVADFLREAPKPTQEIGAQKESELSWPVETGARPTTETTQPKPAAVSPTPVSIPRPTKNPHLVEVENILSAGLEDAYKELPPELKIKFKLEGERVSNLVWQMVETAKIQVQKIVDLIRNWLKTIPHVNHFFLEQETKIKTDKIILFAKKHKEE</sequence>
<organism evidence="2 3">
    <name type="scientific">Candidatus Magasanikbacteria bacterium GW2011_GWC2_41_17</name>
    <dbReference type="NCBI Taxonomy" id="1619048"/>
    <lineage>
        <taxon>Bacteria</taxon>
        <taxon>Candidatus Magasanikiibacteriota</taxon>
    </lineage>
</organism>
<evidence type="ECO:0000313" key="2">
    <source>
        <dbReference type="EMBL" id="KKR98204.1"/>
    </source>
</evidence>